<evidence type="ECO:0000256" key="4">
    <source>
        <dbReference type="ARBA" id="ARBA00022475"/>
    </source>
</evidence>
<evidence type="ECO:0000313" key="12">
    <source>
        <dbReference type="Proteomes" id="UP001501446"/>
    </source>
</evidence>
<evidence type="ECO:0000256" key="9">
    <source>
        <dbReference type="RuleBase" id="RU361157"/>
    </source>
</evidence>
<feature type="transmembrane region" description="Helical" evidence="9">
    <location>
        <begin position="154"/>
        <end position="182"/>
    </location>
</feature>
<feature type="domain" description="ABC transmembrane type-2" evidence="10">
    <location>
        <begin position="44"/>
        <end position="280"/>
    </location>
</feature>
<name>A0ABP8XAN8_9MICC</name>
<dbReference type="Pfam" id="PF01061">
    <property type="entry name" value="ABC2_membrane"/>
    <property type="match status" value="1"/>
</dbReference>
<comment type="subcellular location">
    <subcellularLocation>
        <location evidence="1">Cell inner membrane</location>
        <topology evidence="1">Multi-pass membrane protein</topology>
    </subcellularLocation>
    <subcellularLocation>
        <location evidence="9">Cell membrane</location>
        <topology evidence="9">Multi-pass membrane protein</topology>
    </subcellularLocation>
</comment>
<dbReference type="PANTHER" id="PTHR30413">
    <property type="entry name" value="INNER MEMBRANE TRANSPORT PERMEASE"/>
    <property type="match status" value="1"/>
</dbReference>
<evidence type="ECO:0000256" key="6">
    <source>
        <dbReference type="ARBA" id="ARBA00022692"/>
    </source>
</evidence>
<evidence type="ECO:0000256" key="8">
    <source>
        <dbReference type="ARBA" id="ARBA00023136"/>
    </source>
</evidence>
<dbReference type="InterPro" id="IPR013525">
    <property type="entry name" value="ABC2_TM"/>
</dbReference>
<evidence type="ECO:0000313" key="11">
    <source>
        <dbReference type="EMBL" id="GAA4704276.1"/>
    </source>
</evidence>
<keyword evidence="6 9" id="KW-0812">Transmembrane</keyword>
<evidence type="ECO:0000259" key="10">
    <source>
        <dbReference type="PROSITE" id="PS51012"/>
    </source>
</evidence>
<keyword evidence="5" id="KW-0997">Cell inner membrane</keyword>
<evidence type="ECO:0000256" key="7">
    <source>
        <dbReference type="ARBA" id="ARBA00022989"/>
    </source>
</evidence>
<feature type="transmembrane region" description="Helical" evidence="9">
    <location>
        <begin position="257"/>
        <end position="277"/>
    </location>
</feature>
<proteinExistence type="inferred from homology"/>
<protein>
    <recommendedName>
        <fullName evidence="9">Transport permease protein</fullName>
    </recommendedName>
</protein>
<gene>
    <name evidence="11" type="ORF">GCM10025781_24020</name>
</gene>
<evidence type="ECO:0000256" key="1">
    <source>
        <dbReference type="ARBA" id="ARBA00004429"/>
    </source>
</evidence>
<feature type="transmembrane region" description="Helical" evidence="9">
    <location>
        <begin position="216"/>
        <end position="237"/>
    </location>
</feature>
<comment type="caution">
    <text evidence="11">The sequence shown here is derived from an EMBL/GenBank/DDBJ whole genome shotgun (WGS) entry which is preliminary data.</text>
</comment>
<feature type="transmembrane region" description="Helical" evidence="9">
    <location>
        <begin position="118"/>
        <end position="147"/>
    </location>
</feature>
<feature type="transmembrane region" description="Helical" evidence="9">
    <location>
        <begin position="77"/>
        <end position="98"/>
    </location>
</feature>
<evidence type="ECO:0000256" key="3">
    <source>
        <dbReference type="ARBA" id="ARBA00022448"/>
    </source>
</evidence>
<comment type="similarity">
    <text evidence="2 9">Belongs to the ABC-2 integral membrane protein family.</text>
</comment>
<keyword evidence="3 9" id="KW-0813">Transport</keyword>
<keyword evidence="12" id="KW-1185">Reference proteome</keyword>
<dbReference type="InterPro" id="IPR047817">
    <property type="entry name" value="ABC2_TM_bact-type"/>
</dbReference>
<dbReference type="EMBL" id="BAABLN010000034">
    <property type="protein sequence ID" value="GAA4704276.1"/>
    <property type="molecule type" value="Genomic_DNA"/>
</dbReference>
<feature type="transmembrane region" description="Helical" evidence="9">
    <location>
        <begin position="50"/>
        <end position="70"/>
    </location>
</feature>
<dbReference type="Proteomes" id="UP001501446">
    <property type="component" value="Unassembled WGS sequence"/>
</dbReference>
<sequence>MKAPASHLKPPGQDRGLRDVVENRFLLRLIVDKEIQIRYRGTVLGLLWSYLKPGVQFLVFYIAMGVFLELNRGIENFAVYLFSGIVVMNLFGEVFGNASRSIVANGGLLKKIYLPRQLFPVSNLLVAFVHFVPQLAILLVACFITGWRPDLKQLLAVIVGTLIVAVFSLGLGMMFATFNVFFRDAENIVDLIVMVATWASPVLYMWIMVRDKLWEWVYFVYMLNPLTVAVELFHYGFWFPTTDNPQIWHVPPHLLTWWTPLTIVVSGLIFFIGDRLFRAQEGNFAQEL</sequence>
<keyword evidence="7 9" id="KW-1133">Transmembrane helix</keyword>
<dbReference type="PANTHER" id="PTHR30413:SF8">
    <property type="entry name" value="TRANSPORT PERMEASE PROTEIN"/>
    <property type="match status" value="1"/>
</dbReference>
<evidence type="ECO:0000256" key="2">
    <source>
        <dbReference type="ARBA" id="ARBA00007783"/>
    </source>
</evidence>
<organism evidence="11 12">
    <name type="scientific">Kocuria gwangalliensis</name>
    <dbReference type="NCBI Taxonomy" id="501592"/>
    <lineage>
        <taxon>Bacteria</taxon>
        <taxon>Bacillati</taxon>
        <taxon>Actinomycetota</taxon>
        <taxon>Actinomycetes</taxon>
        <taxon>Micrococcales</taxon>
        <taxon>Micrococcaceae</taxon>
        <taxon>Kocuria</taxon>
    </lineage>
</organism>
<keyword evidence="4 9" id="KW-1003">Cell membrane</keyword>
<dbReference type="PROSITE" id="PS51012">
    <property type="entry name" value="ABC_TM2"/>
    <property type="match status" value="1"/>
</dbReference>
<evidence type="ECO:0000256" key="5">
    <source>
        <dbReference type="ARBA" id="ARBA00022519"/>
    </source>
</evidence>
<reference evidence="12" key="1">
    <citation type="journal article" date="2019" name="Int. J. Syst. Evol. Microbiol.">
        <title>The Global Catalogue of Microorganisms (GCM) 10K type strain sequencing project: providing services to taxonomists for standard genome sequencing and annotation.</title>
        <authorList>
            <consortium name="The Broad Institute Genomics Platform"/>
            <consortium name="The Broad Institute Genome Sequencing Center for Infectious Disease"/>
            <person name="Wu L."/>
            <person name="Ma J."/>
        </authorList>
    </citation>
    <scope>NUCLEOTIDE SEQUENCE [LARGE SCALE GENOMIC DNA]</scope>
    <source>
        <strain evidence="12">JCM 18958</strain>
    </source>
</reference>
<dbReference type="RefSeq" id="WP_345311627.1">
    <property type="nucleotide sequence ID" value="NZ_BAABLN010000034.1"/>
</dbReference>
<keyword evidence="8 9" id="KW-0472">Membrane</keyword>
<feature type="transmembrane region" description="Helical" evidence="9">
    <location>
        <begin position="188"/>
        <end position="209"/>
    </location>
</feature>
<accession>A0ABP8XAN8</accession>